<dbReference type="Proteomes" id="UP000002212">
    <property type="component" value="Chromosome"/>
</dbReference>
<feature type="domain" description="NAD-dependent epimerase/dehydratase" evidence="1">
    <location>
        <begin position="13"/>
        <end position="164"/>
    </location>
</feature>
<dbReference type="AlphaFoldDB" id="C1AVC2"/>
<proteinExistence type="predicted"/>
<evidence type="ECO:0000313" key="2">
    <source>
        <dbReference type="EMBL" id="BAH53612.1"/>
    </source>
</evidence>
<dbReference type="KEGG" id="rop:ROP_53650"/>
<dbReference type="PANTHER" id="PTHR48079">
    <property type="entry name" value="PROTEIN YEEZ"/>
    <property type="match status" value="1"/>
</dbReference>
<dbReference type="Pfam" id="PF01370">
    <property type="entry name" value="Epimerase"/>
    <property type="match status" value="1"/>
</dbReference>
<dbReference type="GO" id="GO:0005737">
    <property type="term" value="C:cytoplasm"/>
    <property type="evidence" value="ECO:0007669"/>
    <property type="project" value="TreeGrafter"/>
</dbReference>
<gene>
    <name evidence="2" type="ordered locus">ROP_53650</name>
</gene>
<dbReference type="InterPro" id="IPR051783">
    <property type="entry name" value="NAD(P)-dependent_oxidoreduct"/>
</dbReference>
<name>C1AVC2_RHOOB</name>
<dbReference type="InterPro" id="IPR036291">
    <property type="entry name" value="NAD(P)-bd_dom_sf"/>
</dbReference>
<evidence type="ECO:0000259" key="1">
    <source>
        <dbReference type="Pfam" id="PF01370"/>
    </source>
</evidence>
<sequence>MVHLAWLFQPTHRPDITWNNNVMGAIHLFETVADERVPALVYASSVAAYSPEPTNLEVTEDWPTHGWPGAAYPLEKAYLERLLDGYEQRHPDVRVVRMRPGFILKRESATAQRRLFIGPLLPGRLARGTVIPAVPVVEGLRAQILHSSDAAEAYVQAVLRPVRGAFNHAAAPPVDGHFLAELLGARHIPVPRAMLRGALGSVARA</sequence>
<protein>
    <submittedName>
        <fullName evidence="2">NAD-dependent epimerase/dehydratase family protein</fullName>
    </submittedName>
</protein>
<accession>C1AVC2</accession>
<dbReference type="GO" id="GO:0004029">
    <property type="term" value="F:aldehyde dehydrogenase (NAD+) activity"/>
    <property type="evidence" value="ECO:0007669"/>
    <property type="project" value="TreeGrafter"/>
</dbReference>
<evidence type="ECO:0000313" key="3">
    <source>
        <dbReference type="Proteomes" id="UP000002212"/>
    </source>
</evidence>
<dbReference type="Gene3D" id="3.40.50.720">
    <property type="entry name" value="NAD(P)-binding Rossmann-like Domain"/>
    <property type="match status" value="1"/>
</dbReference>
<reference evidence="2 3" key="1">
    <citation type="submission" date="2009-03" db="EMBL/GenBank/DDBJ databases">
        <title>Comparison of the complete genome sequences of Rhodococcus erythropolis PR4 and Rhodococcus opacus B4.</title>
        <authorList>
            <person name="Takarada H."/>
            <person name="Sekine M."/>
            <person name="Hosoyama A."/>
            <person name="Yamada R."/>
            <person name="Fujisawa T."/>
            <person name="Omata S."/>
            <person name="Shimizu A."/>
            <person name="Tsukatani N."/>
            <person name="Tanikawa S."/>
            <person name="Fujita N."/>
            <person name="Harayama S."/>
        </authorList>
    </citation>
    <scope>NUCLEOTIDE SEQUENCE [LARGE SCALE GENOMIC DNA]</scope>
    <source>
        <strain evidence="2 3">B4</strain>
    </source>
</reference>
<dbReference type="PANTHER" id="PTHR48079:SF6">
    <property type="entry name" value="NAD(P)-BINDING DOMAIN-CONTAINING PROTEIN-RELATED"/>
    <property type="match status" value="1"/>
</dbReference>
<dbReference type="SUPFAM" id="SSF51735">
    <property type="entry name" value="NAD(P)-binding Rossmann-fold domains"/>
    <property type="match status" value="1"/>
</dbReference>
<organism evidence="2 3">
    <name type="scientific">Rhodococcus opacus (strain B4)</name>
    <dbReference type="NCBI Taxonomy" id="632772"/>
    <lineage>
        <taxon>Bacteria</taxon>
        <taxon>Bacillati</taxon>
        <taxon>Actinomycetota</taxon>
        <taxon>Actinomycetes</taxon>
        <taxon>Mycobacteriales</taxon>
        <taxon>Nocardiaceae</taxon>
        <taxon>Rhodococcus</taxon>
    </lineage>
</organism>
<dbReference type="PATRIC" id="fig|632772.20.peg.5596"/>
<dbReference type="EMBL" id="AP011115">
    <property type="protein sequence ID" value="BAH53612.1"/>
    <property type="molecule type" value="Genomic_DNA"/>
</dbReference>
<dbReference type="STRING" id="632772.ROP_53650"/>
<dbReference type="HOGENOM" id="CLU_1336653_0_0_11"/>
<dbReference type="InterPro" id="IPR001509">
    <property type="entry name" value="Epimerase_deHydtase"/>
</dbReference>